<dbReference type="Proteomes" id="UP000076837">
    <property type="component" value="Unassembled WGS sequence"/>
</dbReference>
<organism evidence="1 2">
    <name type="scientific">Didymella rabiei</name>
    <name type="common">Chickpea ascochyta blight fungus</name>
    <name type="synonym">Mycosphaerella rabiei</name>
    <dbReference type="NCBI Taxonomy" id="5454"/>
    <lineage>
        <taxon>Eukaryota</taxon>
        <taxon>Fungi</taxon>
        <taxon>Dikarya</taxon>
        <taxon>Ascomycota</taxon>
        <taxon>Pezizomycotina</taxon>
        <taxon>Dothideomycetes</taxon>
        <taxon>Pleosporomycetidae</taxon>
        <taxon>Pleosporales</taxon>
        <taxon>Pleosporineae</taxon>
        <taxon>Didymellaceae</taxon>
        <taxon>Ascochyta</taxon>
    </lineage>
</organism>
<evidence type="ECO:0000313" key="2">
    <source>
        <dbReference type="Proteomes" id="UP000076837"/>
    </source>
</evidence>
<accession>A0A163BVD4</accession>
<evidence type="ECO:0000313" key="1">
    <source>
        <dbReference type="EMBL" id="KZM22026.1"/>
    </source>
</evidence>
<dbReference type="EMBL" id="JYNV01000227">
    <property type="protein sequence ID" value="KZM22026.1"/>
    <property type="molecule type" value="Genomic_DNA"/>
</dbReference>
<comment type="caution">
    <text evidence="1">The sequence shown here is derived from an EMBL/GenBank/DDBJ whole genome shotgun (WGS) entry which is preliminary data.</text>
</comment>
<dbReference type="OrthoDB" id="3748922at2759"/>
<dbReference type="AlphaFoldDB" id="A0A163BVD4"/>
<proteinExistence type="predicted"/>
<sequence length="88" mass="10059">MPNTSDYHPAKLLPTYETQPEAARMREVYVEDDGEDSNRYYDFNYQAYDAQSAAGQPLQWHGIELTPMLVGTTLCGVFALWVIWAALR</sequence>
<keyword evidence="2" id="KW-1185">Reference proteome</keyword>
<gene>
    <name evidence="1" type="ORF">ST47_g6828</name>
</gene>
<name>A0A163BVD4_DIDRA</name>
<reference evidence="1 2" key="1">
    <citation type="journal article" date="2016" name="Sci. Rep.">
        <title>Draft genome sequencing and secretome analysis of fungal phytopathogen Ascochyta rabiei provides insight into the necrotrophic effector repertoire.</title>
        <authorList>
            <person name="Verma S."/>
            <person name="Gazara R.K."/>
            <person name="Nizam S."/>
            <person name="Parween S."/>
            <person name="Chattopadhyay D."/>
            <person name="Verma P.K."/>
        </authorList>
    </citation>
    <scope>NUCLEOTIDE SEQUENCE [LARGE SCALE GENOMIC DNA]</scope>
    <source>
        <strain evidence="1 2">ArDII</strain>
    </source>
</reference>
<protein>
    <submittedName>
        <fullName evidence="1">Uncharacterized protein</fullName>
    </submittedName>
</protein>